<accession>A0AA35R2F2</accession>
<comment type="caution">
    <text evidence="1">The sequence shown here is derived from an EMBL/GenBank/DDBJ whole genome shotgun (WGS) entry which is preliminary data.</text>
</comment>
<protein>
    <submittedName>
        <fullName evidence="1">Uncharacterized protein</fullName>
    </submittedName>
</protein>
<sequence length="40" mass="4755">MIHWVLAGRTNLEANRRRLANTRRRLQNLYSAVRIRPSPP</sequence>
<dbReference type="EMBL" id="CASHTH010000397">
    <property type="protein sequence ID" value="CAI8000322.1"/>
    <property type="molecule type" value="Genomic_DNA"/>
</dbReference>
<name>A0AA35R2F2_GEOBA</name>
<dbReference type="Proteomes" id="UP001174909">
    <property type="component" value="Unassembled WGS sequence"/>
</dbReference>
<feature type="non-terminal residue" evidence="1">
    <location>
        <position position="1"/>
    </location>
</feature>
<reference evidence="1" key="1">
    <citation type="submission" date="2023-03" db="EMBL/GenBank/DDBJ databases">
        <authorList>
            <person name="Steffen K."/>
            <person name="Cardenas P."/>
        </authorList>
    </citation>
    <scope>NUCLEOTIDE SEQUENCE</scope>
</reference>
<evidence type="ECO:0000313" key="2">
    <source>
        <dbReference type="Proteomes" id="UP001174909"/>
    </source>
</evidence>
<gene>
    <name evidence="1" type="ORF">GBAR_LOCUS2899</name>
</gene>
<evidence type="ECO:0000313" key="1">
    <source>
        <dbReference type="EMBL" id="CAI8000322.1"/>
    </source>
</evidence>
<proteinExistence type="predicted"/>
<organism evidence="1 2">
    <name type="scientific">Geodia barretti</name>
    <name type="common">Barrett's horny sponge</name>
    <dbReference type="NCBI Taxonomy" id="519541"/>
    <lineage>
        <taxon>Eukaryota</taxon>
        <taxon>Metazoa</taxon>
        <taxon>Porifera</taxon>
        <taxon>Demospongiae</taxon>
        <taxon>Heteroscleromorpha</taxon>
        <taxon>Tetractinellida</taxon>
        <taxon>Astrophorina</taxon>
        <taxon>Geodiidae</taxon>
        <taxon>Geodia</taxon>
    </lineage>
</organism>
<dbReference type="AlphaFoldDB" id="A0AA35R2F2"/>
<keyword evidence="2" id="KW-1185">Reference proteome</keyword>